<evidence type="ECO:0000313" key="2">
    <source>
        <dbReference type="Proteomes" id="UP000828048"/>
    </source>
</evidence>
<name>A0ACB7YVH5_9ERIC</name>
<dbReference type="Proteomes" id="UP000828048">
    <property type="component" value="Chromosome 3"/>
</dbReference>
<protein>
    <submittedName>
        <fullName evidence="1">Uncharacterized protein</fullName>
    </submittedName>
</protein>
<organism evidence="1 2">
    <name type="scientific">Vaccinium darrowii</name>
    <dbReference type="NCBI Taxonomy" id="229202"/>
    <lineage>
        <taxon>Eukaryota</taxon>
        <taxon>Viridiplantae</taxon>
        <taxon>Streptophyta</taxon>
        <taxon>Embryophyta</taxon>
        <taxon>Tracheophyta</taxon>
        <taxon>Spermatophyta</taxon>
        <taxon>Magnoliopsida</taxon>
        <taxon>eudicotyledons</taxon>
        <taxon>Gunneridae</taxon>
        <taxon>Pentapetalae</taxon>
        <taxon>asterids</taxon>
        <taxon>Ericales</taxon>
        <taxon>Ericaceae</taxon>
        <taxon>Vaccinioideae</taxon>
        <taxon>Vaccinieae</taxon>
        <taxon>Vaccinium</taxon>
    </lineage>
</organism>
<sequence>MDSSLVDRISQLPEPVKHHVMSFLPFRYRVRTSILSKTWQNAMASYPVLSCYESIFEEGAVTEEDPTKERERKLRFMNMVDNSILKLYKSGMTLNGFNLKLVFPEFDDQDFSLRVDNWLEILVSEIKVKELSIDFYGYYANSDKMSNRYRPHCILPQIVFGPKSLLTILELHNCTLEHLVFDASTKCESLREVSLVNVSLSEDILQKILLCCSSSLTEFVLVHCSGVKNIRLSGLNKLKKVMVMDGDKEILESIEIEAPSLCYFKFYGLRTTVRISLAACVNLQELHIQDPFCWEQFSDDIGSKYPLLKTLSIGNCGRLRRFEISSVQLERLTLHNAKHVTEAIIIQTPSLSSFEFRGNLSSISSFTTDTSRQCETRLLIDDFDHVTTLWFSQLKAFLTKFGFENKVLRVTSSIYSPKIADALAIRGGVFSECKTNADAASQSLLNYSRQPWKNAVIVKPIGYPIGYKSLYTKVKSVWDLQGDYSALEIGLGFVVFDMASDRTHVLTAGPWIINNQYITVREWEPRFKPDEAEEIKTAVWIRFPNFPLEYYYEKNIFRIARRLGWPIRADSTYRGNRQR</sequence>
<proteinExistence type="predicted"/>
<accession>A0ACB7YVH5</accession>
<evidence type="ECO:0000313" key="1">
    <source>
        <dbReference type="EMBL" id="KAH7857244.1"/>
    </source>
</evidence>
<dbReference type="EMBL" id="CM037153">
    <property type="protein sequence ID" value="KAH7857244.1"/>
    <property type="molecule type" value="Genomic_DNA"/>
</dbReference>
<comment type="caution">
    <text evidence="1">The sequence shown here is derived from an EMBL/GenBank/DDBJ whole genome shotgun (WGS) entry which is preliminary data.</text>
</comment>
<gene>
    <name evidence="1" type="ORF">Vadar_010506</name>
</gene>
<reference evidence="1 2" key="1">
    <citation type="journal article" date="2021" name="Hortic Res">
        <title>High-quality reference genome and annotation aids understanding of berry development for evergreen blueberry (Vaccinium darrowii).</title>
        <authorList>
            <person name="Yu J."/>
            <person name="Hulse-Kemp A.M."/>
            <person name="Babiker E."/>
            <person name="Staton M."/>
        </authorList>
    </citation>
    <scope>NUCLEOTIDE SEQUENCE [LARGE SCALE GENOMIC DNA]</scope>
    <source>
        <strain evidence="2">cv. NJ 8807/NJ 8810</strain>
        <tissue evidence="1">Young leaf</tissue>
    </source>
</reference>
<keyword evidence="2" id="KW-1185">Reference proteome</keyword>